<evidence type="ECO:0000313" key="3">
    <source>
        <dbReference type="Proteomes" id="UP000224854"/>
    </source>
</evidence>
<sequence>MSTTVSTIVPGAETLQRPSAKASLGKALVKPWEGLGKALVNKTAWLRTLRSEQEAGQLSRLLCARWALMTLFTEAVAKQARNASVSLPVGHKPRGDPISHHGPKAILLPALSGGTRTAARFTDQIHGGNPIHPRPSPTTMSWPCHTGFQDLAMMLHNFSASPLYNLSAQMLVIYALSAVFIYLYMRD</sequence>
<keyword evidence="3" id="KW-1185">Reference proteome</keyword>
<evidence type="ECO:0000313" key="2">
    <source>
        <dbReference type="EMBL" id="PHH78052.1"/>
    </source>
</evidence>
<dbReference type="AlphaFoldDB" id="A0A2C5ZEA8"/>
<keyword evidence="1" id="KW-0472">Membrane</keyword>
<feature type="transmembrane region" description="Helical" evidence="1">
    <location>
        <begin position="163"/>
        <end position="185"/>
    </location>
</feature>
<dbReference type="Proteomes" id="UP000224854">
    <property type="component" value="Unassembled WGS sequence"/>
</dbReference>
<organism evidence="2 3">
    <name type="scientific">Ophiocordyceps australis</name>
    <dbReference type="NCBI Taxonomy" id="1399860"/>
    <lineage>
        <taxon>Eukaryota</taxon>
        <taxon>Fungi</taxon>
        <taxon>Dikarya</taxon>
        <taxon>Ascomycota</taxon>
        <taxon>Pezizomycotina</taxon>
        <taxon>Sordariomycetes</taxon>
        <taxon>Hypocreomycetidae</taxon>
        <taxon>Hypocreales</taxon>
        <taxon>Ophiocordycipitaceae</taxon>
        <taxon>Ophiocordyceps</taxon>
    </lineage>
</organism>
<reference evidence="2 3" key="1">
    <citation type="submission" date="2017-06" db="EMBL/GenBank/DDBJ databases">
        <title>Ant-infecting Ophiocordyceps genomes reveal a high diversity of potential behavioral manipulation genes and a possible major role for enterotoxins.</title>
        <authorList>
            <person name="De Bekker C."/>
            <person name="Evans H.C."/>
            <person name="Brachmann A."/>
            <person name="Hughes D.P."/>
        </authorList>
    </citation>
    <scope>NUCLEOTIDE SEQUENCE [LARGE SCALE GENOMIC DNA]</scope>
    <source>
        <strain evidence="2 3">1348a</strain>
    </source>
</reference>
<name>A0A2C5ZEA8_9HYPO</name>
<protein>
    <submittedName>
        <fullName evidence="2">Uncharacterized protein</fullName>
    </submittedName>
</protein>
<gene>
    <name evidence="2" type="ORF">CDD82_3253</name>
</gene>
<dbReference type="EMBL" id="NJEU01000241">
    <property type="protein sequence ID" value="PHH78052.1"/>
    <property type="molecule type" value="Genomic_DNA"/>
</dbReference>
<proteinExistence type="predicted"/>
<keyword evidence="1" id="KW-1133">Transmembrane helix</keyword>
<accession>A0A2C5ZEA8</accession>
<comment type="caution">
    <text evidence="2">The sequence shown here is derived from an EMBL/GenBank/DDBJ whole genome shotgun (WGS) entry which is preliminary data.</text>
</comment>
<evidence type="ECO:0000256" key="1">
    <source>
        <dbReference type="SAM" id="Phobius"/>
    </source>
</evidence>
<keyword evidence="1" id="KW-0812">Transmembrane</keyword>